<evidence type="ECO:0000256" key="5">
    <source>
        <dbReference type="ARBA" id="ARBA00022723"/>
    </source>
</evidence>
<evidence type="ECO:0000256" key="4">
    <source>
        <dbReference type="ARBA" id="ARBA00022722"/>
    </source>
</evidence>
<evidence type="ECO:0000256" key="2">
    <source>
        <dbReference type="ARBA" id="ARBA00004123"/>
    </source>
</evidence>
<evidence type="ECO:0000256" key="6">
    <source>
        <dbReference type="ARBA" id="ARBA00022801"/>
    </source>
</evidence>
<dbReference type="AlphaFoldDB" id="A0AAV8XL00"/>
<evidence type="ECO:0000313" key="10">
    <source>
        <dbReference type="Proteomes" id="UP001162156"/>
    </source>
</evidence>
<keyword evidence="5" id="KW-0479">Metal-binding</keyword>
<dbReference type="Proteomes" id="UP001162156">
    <property type="component" value="Unassembled WGS sequence"/>
</dbReference>
<comment type="similarity">
    <text evidence="3">Belongs to the HARBI1 family.</text>
</comment>
<evidence type="ECO:0000259" key="8">
    <source>
        <dbReference type="Pfam" id="PF13359"/>
    </source>
</evidence>
<dbReference type="PANTHER" id="PTHR22930">
    <property type="match status" value="1"/>
</dbReference>
<comment type="cofactor">
    <cofactor evidence="1">
        <name>a divalent metal cation</name>
        <dbReference type="ChEBI" id="CHEBI:60240"/>
    </cofactor>
</comment>
<evidence type="ECO:0000313" key="9">
    <source>
        <dbReference type="EMBL" id="KAJ8939215.1"/>
    </source>
</evidence>
<keyword evidence="10" id="KW-1185">Reference proteome</keyword>
<sequence>MSPEKFDELLSLVGPIITKKHVYREPISTATRLALTLRYLASGDSITSLSYAFRVGLNTVSCIIPETCSAIWTILKKTLLTAPTEEQWKSVANDFHNLWHFLNCIGALDGKHVVMQAIPNSGFTNYNYKGAHGLVLMAICDAYLRFTLVDIGAAGRQSDGGVLKHSAMGNNGPILPFVLVVDEAFPLTKYMMRPYPRRSILNNRKNLFNYRLSRARRLIESCFGILSSRWRIYRKPIIASESTIITIIQATTCLHNFLMNRENNIANSNRQ</sequence>
<dbReference type="GO" id="GO:0046872">
    <property type="term" value="F:metal ion binding"/>
    <property type="evidence" value="ECO:0007669"/>
    <property type="project" value="UniProtKB-KW"/>
</dbReference>
<comment type="caution">
    <text evidence="9">The sequence shown here is derived from an EMBL/GenBank/DDBJ whole genome shotgun (WGS) entry which is preliminary data.</text>
</comment>
<dbReference type="InterPro" id="IPR045249">
    <property type="entry name" value="HARBI1-like"/>
</dbReference>
<keyword evidence="7" id="KW-0539">Nucleus</keyword>
<gene>
    <name evidence="9" type="ORF">NQ314_011205</name>
</gene>
<comment type="subcellular location">
    <subcellularLocation>
        <location evidence="2">Nucleus</location>
    </subcellularLocation>
</comment>
<dbReference type="GO" id="GO:0005634">
    <property type="term" value="C:nucleus"/>
    <property type="evidence" value="ECO:0007669"/>
    <property type="project" value="UniProtKB-SubCell"/>
</dbReference>
<proteinExistence type="inferred from homology"/>
<keyword evidence="6" id="KW-0378">Hydrolase</keyword>
<evidence type="ECO:0000256" key="7">
    <source>
        <dbReference type="ARBA" id="ARBA00023242"/>
    </source>
</evidence>
<dbReference type="InterPro" id="IPR027806">
    <property type="entry name" value="HARBI1_dom"/>
</dbReference>
<protein>
    <recommendedName>
        <fullName evidence="8">DDE Tnp4 domain-containing protein</fullName>
    </recommendedName>
</protein>
<name>A0AAV8XL00_9CUCU</name>
<feature type="domain" description="DDE Tnp4" evidence="8">
    <location>
        <begin position="108"/>
        <end position="256"/>
    </location>
</feature>
<reference evidence="9" key="1">
    <citation type="journal article" date="2023" name="Insect Mol. Biol.">
        <title>Genome sequencing provides insights into the evolution of gene families encoding plant cell wall-degrading enzymes in longhorned beetles.</title>
        <authorList>
            <person name="Shin N.R."/>
            <person name="Okamura Y."/>
            <person name="Kirsch R."/>
            <person name="Pauchet Y."/>
        </authorList>
    </citation>
    <scope>NUCLEOTIDE SEQUENCE</scope>
    <source>
        <strain evidence="9">RBIC_L_NR</strain>
    </source>
</reference>
<dbReference type="GO" id="GO:0004518">
    <property type="term" value="F:nuclease activity"/>
    <property type="evidence" value="ECO:0007669"/>
    <property type="project" value="UniProtKB-KW"/>
</dbReference>
<evidence type="ECO:0000256" key="3">
    <source>
        <dbReference type="ARBA" id="ARBA00006958"/>
    </source>
</evidence>
<dbReference type="PANTHER" id="PTHR22930:SF269">
    <property type="entry name" value="NUCLEASE HARBI1-LIKE PROTEIN"/>
    <property type="match status" value="1"/>
</dbReference>
<organism evidence="9 10">
    <name type="scientific">Rhamnusium bicolor</name>
    <dbReference type="NCBI Taxonomy" id="1586634"/>
    <lineage>
        <taxon>Eukaryota</taxon>
        <taxon>Metazoa</taxon>
        <taxon>Ecdysozoa</taxon>
        <taxon>Arthropoda</taxon>
        <taxon>Hexapoda</taxon>
        <taxon>Insecta</taxon>
        <taxon>Pterygota</taxon>
        <taxon>Neoptera</taxon>
        <taxon>Endopterygota</taxon>
        <taxon>Coleoptera</taxon>
        <taxon>Polyphaga</taxon>
        <taxon>Cucujiformia</taxon>
        <taxon>Chrysomeloidea</taxon>
        <taxon>Cerambycidae</taxon>
        <taxon>Lepturinae</taxon>
        <taxon>Rhagiini</taxon>
        <taxon>Rhamnusium</taxon>
    </lineage>
</organism>
<evidence type="ECO:0000256" key="1">
    <source>
        <dbReference type="ARBA" id="ARBA00001968"/>
    </source>
</evidence>
<accession>A0AAV8XL00</accession>
<dbReference type="GO" id="GO:0016787">
    <property type="term" value="F:hydrolase activity"/>
    <property type="evidence" value="ECO:0007669"/>
    <property type="project" value="UniProtKB-KW"/>
</dbReference>
<dbReference type="EMBL" id="JANEYF010003108">
    <property type="protein sequence ID" value="KAJ8939215.1"/>
    <property type="molecule type" value="Genomic_DNA"/>
</dbReference>
<keyword evidence="4" id="KW-0540">Nuclease</keyword>
<dbReference type="Pfam" id="PF13359">
    <property type="entry name" value="DDE_Tnp_4"/>
    <property type="match status" value="1"/>
</dbReference>